<gene>
    <name evidence="4" type="ORF">FB380_003355</name>
    <name evidence="3" type="ORF">GCM10011589_15890</name>
</gene>
<protein>
    <submittedName>
        <fullName evidence="4">Uncharacterized protein YndB with AHSA1/START domain</fullName>
    </submittedName>
</protein>
<dbReference type="Gene3D" id="3.30.530.20">
    <property type="match status" value="1"/>
</dbReference>
<accession>A0A846LN42</accession>
<dbReference type="Proteomes" id="UP000552836">
    <property type="component" value="Unassembled WGS sequence"/>
</dbReference>
<dbReference type="Pfam" id="PF08327">
    <property type="entry name" value="AHSA1"/>
    <property type="match status" value="1"/>
</dbReference>
<evidence type="ECO:0000313" key="3">
    <source>
        <dbReference type="EMBL" id="GGL60657.1"/>
    </source>
</evidence>
<reference evidence="6" key="2">
    <citation type="journal article" date="2019" name="Int. J. Syst. Evol. Microbiol.">
        <title>The Global Catalogue of Microorganisms (GCM) 10K type strain sequencing project: providing services to taxonomists for standard genome sequencing and annotation.</title>
        <authorList>
            <consortium name="The Broad Institute Genomics Platform"/>
            <consortium name="The Broad Institute Genome Sequencing Center for Infectious Disease"/>
            <person name="Wu L."/>
            <person name="Ma J."/>
        </authorList>
    </citation>
    <scope>NUCLEOTIDE SEQUENCE [LARGE SCALE GENOMIC DNA]</scope>
    <source>
        <strain evidence="6">CGMCC 4.5581</strain>
    </source>
</reference>
<name>A0A846LN42_9ACTN</name>
<evidence type="ECO:0000313" key="5">
    <source>
        <dbReference type="Proteomes" id="UP000552836"/>
    </source>
</evidence>
<comment type="caution">
    <text evidence="4">The sequence shown here is derived from an EMBL/GenBank/DDBJ whole genome shotgun (WGS) entry which is preliminary data.</text>
</comment>
<evidence type="ECO:0000313" key="4">
    <source>
        <dbReference type="EMBL" id="NIH68867.1"/>
    </source>
</evidence>
<dbReference type="SUPFAM" id="SSF55961">
    <property type="entry name" value="Bet v1-like"/>
    <property type="match status" value="1"/>
</dbReference>
<dbReference type="CDD" id="cd08899">
    <property type="entry name" value="SRPBCC_CalC_Aha1-like_6"/>
    <property type="match status" value="1"/>
</dbReference>
<dbReference type="EMBL" id="JAAMPA010000002">
    <property type="protein sequence ID" value="NIH68867.1"/>
    <property type="molecule type" value="Genomic_DNA"/>
</dbReference>
<sequence>MRNVLDELAAAERVVSRREPDGTELVSALVRRSYDAAVPDVWSALTDPERLARWFAPVTGDLRPGGAFAVEGNAEGEVQGCEPPRRLTVTWGGPVSIVEVRLSERGGGTLLELEHTVPVEFVGSGAGALYVGPGWDVAVLGLAGFLRGDVVDDPAAWENTLAGQQAAARSIDAWAEAVRAGGTATEEEVDAGIAAARAQFTPDLVSGA</sequence>
<reference evidence="4 5" key="3">
    <citation type="submission" date="2020-02" db="EMBL/GenBank/DDBJ databases">
        <title>Sequencing the genomes of 1000 actinobacteria strains.</title>
        <authorList>
            <person name="Klenk H.-P."/>
        </authorList>
    </citation>
    <scope>NUCLEOTIDE SEQUENCE [LARGE SCALE GENOMIC DNA]</scope>
    <source>
        <strain evidence="4 5">DSM 45201</strain>
    </source>
</reference>
<dbReference type="InterPro" id="IPR023393">
    <property type="entry name" value="START-like_dom_sf"/>
</dbReference>
<dbReference type="Proteomes" id="UP000648663">
    <property type="component" value="Unassembled WGS sequence"/>
</dbReference>
<organism evidence="4 5">
    <name type="scientific">Modestobacter marinus</name>
    <dbReference type="NCBI Taxonomy" id="477641"/>
    <lineage>
        <taxon>Bacteria</taxon>
        <taxon>Bacillati</taxon>
        <taxon>Actinomycetota</taxon>
        <taxon>Actinomycetes</taxon>
        <taxon>Geodermatophilales</taxon>
        <taxon>Geodermatophilaceae</taxon>
        <taxon>Modestobacter</taxon>
    </lineage>
</organism>
<reference evidence="3" key="1">
    <citation type="journal article" date="2014" name="Int. J. Syst. Evol. Microbiol.">
        <title>Complete genome of a new Firmicutes species belonging to the dominant human colonic microbiota ('Ruminococcus bicirculans') reveals two chromosomes and a selective capacity to utilize plant glucans.</title>
        <authorList>
            <consortium name="NISC Comparative Sequencing Program"/>
            <person name="Wegmann U."/>
            <person name="Louis P."/>
            <person name="Goesmann A."/>
            <person name="Henrissat B."/>
            <person name="Duncan S.H."/>
            <person name="Flint H.J."/>
        </authorList>
    </citation>
    <scope>NUCLEOTIDE SEQUENCE</scope>
    <source>
        <strain evidence="3">CGMCC 4.5581</strain>
    </source>
</reference>
<dbReference type="AlphaFoldDB" id="A0A846LN42"/>
<dbReference type="EMBL" id="BMMI01000002">
    <property type="protein sequence ID" value="GGL60657.1"/>
    <property type="molecule type" value="Genomic_DNA"/>
</dbReference>
<dbReference type="InterPro" id="IPR013538">
    <property type="entry name" value="ASHA1/2-like_C"/>
</dbReference>
<evidence type="ECO:0000259" key="2">
    <source>
        <dbReference type="Pfam" id="PF08327"/>
    </source>
</evidence>
<reference evidence="3" key="4">
    <citation type="submission" date="2024-05" db="EMBL/GenBank/DDBJ databases">
        <authorList>
            <person name="Sun Q."/>
            <person name="Zhou Y."/>
        </authorList>
    </citation>
    <scope>NUCLEOTIDE SEQUENCE</scope>
    <source>
        <strain evidence="3">CGMCC 4.5581</strain>
    </source>
</reference>
<evidence type="ECO:0000313" key="6">
    <source>
        <dbReference type="Proteomes" id="UP000648663"/>
    </source>
</evidence>
<comment type="similarity">
    <text evidence="1">Belongs to the AHA1 family.</text>
</comment>
<feature type="domain" description="Activator of Hsp90 ATPase homologue 1/2-like C-terminal" evidence="2">
    <location>
        <begin position="36"/>
        <end position="135"/>
    </location>
</feature>
<dbReference type="RefSeq" id="WP_166756484.1">
    <property type="nucleotide sequence ID" value="NZ_BAABJU010000003.1"/>
</dbReference>
<proteinExistence type="inferred from homology"/>
<keyword evidence="6" id="KW-1185">Reference proteome</keyword>
<evidence type="ECO:0000256" key="1">
    <source>
        <dbReference type="ARBA" id="ARBA00006817"/>
    </source>
</evidence>